<reference evidence="7 8" key="1">
    <citation type="journal article" date="2015" name="Genome Biol. Evol.">
        <title>Phylogenomic analyses indicate that early fungi evolved digesting cell walls of algal ancestors of land plants.</title>
        <authorList>
            <person name="Chang Y."/>
            <person name="Wang S."/>
            <person name="Sekimoto S."/>
            <person name="Aerts A.L."/>
            <person name="Choi C."/>
            <person name="Clum A."/>
            <person name="LaButti K.M."/>
            <person name="Lindquist E.A."/>
            <person name="Yee Ngan C."/>
            <person name="Ohm R.A."/>
            <person name="Salamov A.A."/>
            <person name="Grigoriev I.V."/>
            <person name="Spatafora J.W."/>
            <person name="Berbee M.L."/>
        </authorList>
    </citation>
    <scope>NUCLEOTIDE SEQUENCE [LARGE SCALE GENOMIC DNA]</scope>
    <source>
        <strain evidence="7 8">JEL478</strain>
    </source>
</reference>
<dbReference type="Pfam" id="PF14604">
    <property type="entry name" value="SH3_9"/>
    <property type="match status" value="1"/>
</dbReference>
<dbReference type="PROSITE" id="PS50297">
    <property type="entry name" value="ANK_REP_REGION"/>
    <property type="match status" value="1"/>
</dbReference>
<dbReference type="Pfam" id="PF00023">
    <property type="entry name" value="Ank"/>
    <property type="match status" value="1"/>
</dbReference>
<protein>
    <recommendedName>
        <fullName evidence="6">SH3 domain-containing protein</fullName>
    </recommendedName>
</protein>
<evidence type="ECO:0000313" key="8">
    <source>
        <dbReference type="Proteomes" id="UP000070544"/>
    </source>
</evidence>
<evidence type="ECO:0000259" key="6">
    <source>
        <dbReference type="PROSITE" id="PS50002"/>
    </source>
</evidence>
<keyword evidence="8" id="KW-1185">Reference proteome</keyword>
<dbReference type="PANTHER" id="PTHR24123">
    <property type="entry name" value="ANKYRIN REPEAT-CONTAINING"/>
    <property type="match status" value="1"/>
</dbReference>
<dbReference type="PROSITE" id="PS50088">
    <property type="entry name" value="ANK_REPEAT"/>
    <property type="match status" value="1"/>
</dbReference>
<feature type="domain" description="SH3" evidence="6">
    <location>
        <begin position="654"/>
        <end position="715"/>
    </location>
</feature>
<dbReference type="InterPro" id="IPR036028">
    <property type="entry name" value="SH3-like_dom_sf"/>
</dbReference>
<evidence type="ECO:0000256" key="1">
    <source>
        <dbReference type="ARBA" id="ARBA00022443"/>
    </source>
</evidence>
<dbReference type="InterPro" id="IPR051165">
    <property type="entry name" value="Multifunctional_ANK_Repeat"/>
</dbReference>
<feature type="domain" description="SH3" evidence="6">
    <location>
        <begin position="569"/>
        <end position="633"/>
    </location>
</feature>
<dbReference type="InterPro" id="IPR002110">
    <property type="entry name" value="Ankyrin_rpt"/>
</dbReference>
<dbReference type="PROSITE" id="PS50002">
    <property type="entry name" value="SH3"/>
    <property type="match status" value="2"/>
</dbReference>
<proteinExistence type="predicted"/>
<dbReference type="AlphaFoldDB" id="A0A139AIB4"/>
<evidence type="ECO:0000313" key="7">
    <source>
        <dbReference type="EMBL" id="KXS16527.1"/>
    </source>
</evidence>
<gene>
    <name evidence="7" type="ORF">M427DRAFT_43596</name>
</gene>
<evidence type="ECO:0000256" key="3">
    <source>
        <dbReference type="ARBA" id="ARBA00023043"/>
    </source>
</evidence>
<dbReference type="STRING" id="1344416.A0A139AIB4"/>
<dbReference type="InterPro" id="IPR001452">
    <property type="entry name" value="SH3_domain"/>
</dbReference>
<feature type="repeat" description="ANK" evidence="4">
    <location>
        <begin position="87"/>
        <end position="119"/>
    </location>
</feature>
<sequence length="850" mass="91799">MADSSLIDAIEAGSLSALQKALAQGANPNARKTVRLSIMFKTGSRKTGQVFVRKELVKKKLFGKSEYRDVYEDTFEDVMESRAETLPMESALSIAIRIGNADIVSALLNAGANPNASITWRIPLSLPSWSLKDWPNRFNQSFAFDTALDLLTYSGSTLSFNAKGAQVQHENPASQDQVRIVWNTPSKPNSEIVSKLLKFGATISDGALKSVVSASAVQCFESMVAVTGGQRILSLVEAGLLDGLKVARIGLEMTQPPSWILEAALMVQKPNVDVIRGLVSHSTPVSDSALRLACNTNKLECFKALVDAVAGVLDAETVISLGLEFGTLDLVEYLLQCGFPPSPRKLEAALDAKYPRLDVATLLLEHGAIPSEAAFLAALKLRDNEYVELLLHYGGSYPSALEYALMLEGTGLDAAKLLLEQGVPPSGLAITLAMECGMLDELLEKHHAVPNSSHLMRELRRETPVIETINKLMASSAVPTDQHLQYALDRPSPRVEDITLLLENGVSPSKTAFETALARGANLIIIKQLLEHGAVVSNTALRNIKATGNSELVQAVDTALRERARVRRGPLKKAIVEYAVHAYAPREPDEIALGVGDPVVCHTRFADGWCQGINRTTSAFGIFPGICLSATQDDVGRTPTQAIPNPRASSIAMSTTLSTTAIAPYAAEETDELTLTIGDRILCVATFADGWGYGNNVQTSRHGFFPLICVQVEQGASGTLSGSLVLSGRRPLPSAPPESSFRVEIAPSTVMFGVCYEYGKGVEKDERQAVMCKKDDRNIHGDTAINVASEKAHWGIVPLLAASGASTTKRCLRMAIWRQEIAHVELVLDFTPSDVLISWEADEPQAYFLL</sequence>
<dbReference type="Pfam" id="PF00018">
    <property type="entry name" value="SH3_1"/>
    <property type="match status" value="1"/>
</dbReference>
<evidence type="ECO:0000256" key="2">
    <source>
        <dbReference type="ARBA" id="ARBA00022737"/>
    </source>
</evidence>
<dbReference type="Gene3D" id="1.25.40.20">
    <property type="entry name" value="Ankyrin repeat-containing domain"/>
    <property type="match status" value="2"/>
</dbReference>
<dbReference type="SUPFAM" id="SSF48403">
    <property type="entry name" value="Ankyrin repeat"/>
    <property type="match status" value="1"/>
</dbReference>
<dbReference type="SUPFAM" id="SSF50044">
    <property type="entry name" value="SH3-domain"/>
    <property type="match status" value="2"/>
</dbReference>
<evidence type="ECO:0000256" key="4">
    <source>
        <dbReference type="PROSITE-ProRule" id="PRU00023"/>
    </source>
</evidence>
<keyword evidence="2" id="KW-0677">Repeat</keyword>
<keyword evidence="1 5" id="KW-0728">SH3 domain</keyword>
<dbReference type="EMBL" id="KQ965752">
    <property type="protein sequence ID" value="KXS16527.1"/>
    <property type="molecule type" value="Genomic_DNA"/>
</dbReference>
<organism evidence="7 8">
    <name type="scientific">Gonapodya prolifera (strain JEL478)</name>
    <name type="common">Monoblepharis prolifera</name>
    <dbReference type="NCBI Taxonomy" id="1344416"/>
    <lineage>
        <taxon>Eukaryota</taxon>
        <taxon>Fungi</taxon>
        <taxon>Fungi incertae sedis</taxon>
        <taxon>Chytridiomycota</taxon>
        <taxon>Chytridiomycota incertae sedis</taxon>
        <taxon>Monoblepharidomycetes</taxon>
        <taxon>Monoblepharidales</taxon>
        <taxon>Gonapodyaceae</taxon>
        <taxon>Gonapodya</taxon>
    </lineage>
</organism>
<dbReference type="SMART" id="SM00326">
    <property type="entry name" value="SH3"/>
    <property type="match status" value="2"/>
</dbReference>
<name>A0A139AIB4_GONPJ</name>
<accession>A0A139AIB4</accession>
<dbReference type="SMART" id="SM00248">
    <property type="entry name" value="ANK"/>
    <property type="match status" value="5"/>
</dbReference>
<dbReference type="OrthoDB" id="4772757at2759"/>
<evidence type="ECO:0000256" key="5">
    <source>
        <dbReference type="PROSITE-ProRule" id="PRU00192"/>
    </source>
</evidence>
<dbReference type="Proteomes" id="UP000070544">
    <property type="component" value="Unassembled WGS sequence"/>
</dbReference>
<dbReference type="InterPro" id="IPR036770">
    <property type="entry name" value="Ankyrin_rpt-contain_sf"/>
</dbReference>
<keyword evidence="3 4" id="KW-0040">ANK repeat</keyword>
<dbReference type="PANTHER" id="PTHR24123:SF33">
    <property type="entry name" value="PROTEIN HOS4"/>
    <property type="match status" value="1"/>
</dbReference>
<dbReference type="Gene3D" id="2.30.30.40">
    <property type="entry name" value="SH3 Domains"/>
    <property type="match status" value="2"/>
</dbReference>